<feature type="compositionally biased region" description="Gly residues" evidence="5">
    <location>
        <begin position="287"/>
        <end position="300"/>
    </location>
</feature>
<organism evidence="8 9">
    <name type="scientific">Cyanoderma ruficeps</name>
    <name type="common">rufous-capped babbler</name>
    <dbReference type="NCBI Taxonomy" id="181631"/>
    <lineage>
        <taxon>Eukaryota</taxon>
        <taxon>Metazoa</taxon>
        <taxon>Chordata</taxon>
        <taxon>Craniata</taxon>
        <taxon>Vertebrata</taxon>
        <taxon>Euteleostomi</taxon>
        <taxon>Archelosauria</taxon>
        <taxon>Archosauria</taxon>
        <taxon>Dinosauria</taxon>
        <taxon>Saurischia</taxon>
        <taxon>Theropoda</taxon>
        <taxon>Coelurosauria</taxon>
        <taxon>Aves</taxon>
        <taxon>Neognathae</taxon>
        <taxon>Neoaves</taxon>
        <taxon>Telluraves</taxon>
        <taxon>Australaves</taxon>
        <taxon>Passeriformes</taxon>
        <taxon>Sylvioidea</taxon>
        <taxon>Timaliidae</taxon>
        <taxon>Cyanoderma</taxon>
    </lineage>
</organism>
<evidence type="ECO:0000313" key="9">
    <source>
        <dbReference type="Proteomes" id="UP000694396"/>
    </source>
</evidence>
<dbReference type="InterPro" id="IPR050332">
    <property type="entry name" value="GPCR_2"/>
</dbReference>
<feature type="domain" description="G-protein coupled receptors family 2 profile 2" evidence="7">
    <location>
        <begin position="67"/>
        <end position="255"/>
    </location>
</feature>
<keyword evidence="3 6" id="KW-1133">Transmembrane helix</keyword>
<dbReference type="GO" id="GO:0007166">
    <property type="term" value="P:cell surface receptor signaling pathway"/>
    <property type="evidence" value="ECO:0007669"/>
    <property type="project" value="InterPro"/>
</dbReference>
<evidence type="ECO:0000256" key="2">
    <source>
        <dbReference type="ARBA" id="ARBA00022692"/>
    </source>
</evidence>
<dbReference type="GO" id="GO:0017046">
    <property type="term" value="F:peptide hormone binding"/>
    <property type="evidence" value="ECO:0007669"/>
    <property type="project" value="TreeGrafter"/>
</dbReference>
<evidence type="ECO:0000313" key="8">
    <source>
        <dbReference type="Ensembl" id="ENSCRFP00000008555.1"/>
    </source>
</evidence>
<dbReference type="GO" id="GO:0005886">
    <property type="term" value="C:plasma membrane"/>
    <property type="evidence" value="ECO:0007669"/>
    <property type="project" value="TreeGrafter"/>
</dbReference>
<keyword evidence="9" id="KW-1185">Reference proteome</keyword>
<evidence type="ECO:0000256" key="3">
    <source>
        <dbReference type="ARBA" id="ARBA00022989"/>
    </source>
</evidence>
<dbReference type="Proteomes" id="UP000694396">
    <property type="component" value="Unplaced"/>
</dbReference>
<evidence type="ECO:0000256" key="4">
    <source>
        <dbReference type="ARBA" id="ARBA00023136"/>
    </source>
</evidence>
<feature type="transmembrane region" description="Helical" evidence="6">
    <location>
        <begin position="226"/>
        <end position="251"/>
    </location>
</feature>
<dbReference type="GO" id="GO:0016519">
    <property type="term" value="F:gastric inhibitory peptide receptor activity"/>
    <property type="evidence" value="ECO:0007669"/>
    <property type="project" value="TreeGrafter"/>
</dbReference>
<name>A0A8C3XAB8_9PASS</name>
<reference evidence="8" key="1">
    <citation type="submission" date="2025-08" db="UniProtKB">
        <authorList>
            <consortium name="Ensembl"/>
        </authorList>
    </citation>
    <scope>IDENTIFICATION</scope>
</reference>
<feature type="transmembrane region" description="Helical" evidence="6">
    <location>
        <begin position="69"/>
        <end position="92"/>
    </location>
</feature>
<dbReference type="PANTHER" id="PTHR45620:SF5">
    <property type="entry name" value="GASTRIC INHIBITORY POLYPEPTIDE RECEPTOR"/>
    <property type="match status" value="1"/>
</dbReference>
<dbReference type="GO" id="GO:0008528">
    <property type="term" value="F:G protein-coupled peptide receptor activity"/>
    <property type="evidence" value="ECO:0007669"/>
    <property type="project" value="TreeGrafter"/>
</dbReference>
<reference evidence="8" key="2">
    <citation type="submission" date="2025-09" db="UniProtKB">
        <authorList>
            <consortium name="Ensembl"/>
        </authorList>
    </citation>
    <scope>IDENTIFICATION</scope>
</reference>
<comment type="subcellular location">
    <subcellularLocation>
        <location evidence="1">Membrane</location>
        <topology evidence="1">Multi-pass membrane protein</topology>
    </subcellularLocation>
</comment>
<sequence>MLCHVPLSPFPPCPRVLRVPRDPCSPVRVPRVPRDPCPPVRVPRVPRVPLSPVPVSPQRQAWLLEQFRLLYTVGYSLSLVALVVALLLLLLLRRLRCTRNLIHANLFVSFALRAAAILTRDALLGRGQQGGDSREGTAVSPQAGPACRVAQSLAQYCVGANYAWAMGEGLFLLRLLLATSGRRCLPAFLLLGWGVPVLFVVPWVVLRYLYENEGCWERNEKVAVWWVIRCPILVAVAVNFVVFVRIVRILVAKVRAHQVSRGDTRLRWGHGGGHGDTRRRWGHRGGDTGTPGGGEDTWGR</sequence>
<dbReference type="InterPro" id="IPR000832">
    <property type="entry name" value="GPCR_2_secretin-like"/>
</dbReference>
<evidence type="ECO:0000256" key="1">
    <source>
        <dbReference type="ARBA" id="ARBA00004141"/>
    </source>
</evidence>
<evidence type="ECO:0000259" key="7">
    <source>
        <dbReference type="PROSITE" id="PS50261"/>
    </source>
</evidence>
<keyword evidence="2 6" id="KW-0812">Transmembrane</keyword>
<dbReference type="Pfam" id="PF00002">
    <property type="entry name" value="7tm_2"/>
    <property type="match status" value="1"/>
</dbReference>
<dbReference type="InterPro" id="IPR017981">
    <property type="entry name" value="GPCR_2-like_7TM"/>
</dbReference>
<feature type="transmembrane region" description="Helical" evidence="6">
    <location>
        <begin position="184"/>
        <end position="206"/>
    </location>
</feature>
<keyword evidence="4 6" id="KW-0472">Membrane</keyword>
<dbReference type="Gene3D" id="1.20.1070.10">
    <property type="entry name" value="Rhodopsin 7-helix transmembrane proteins"/>
    <property type="match status" value="1"/>
</dbReference>
<accession>A0A8C3XAB8</accession>
<proteinExistence type="predicted"/>
<dbReference type="GO" id="GO:0007188">
    <property type="term" value="P:adenylate cyclase-modulating G protein-coupled receptor signaling pathway"/>
    <property type="evidence" value="ECO:0007669"/>
    <property type="project" value="TreeGrafter"/>
</dbReference>
<dbReference type="Ensembl" id="ENSCRFT00000008862.1">
    <property type="protein sequence ID" value="ENSCRFP00000008555.1"/>
    <property type="gene ID" value="ENSCRFG00000006716.1"/>
</dbReference>
<protein>
    <recommendedName>
        <fullName evidence="7">G-protein coupled receptors family 2 profile 2 domain-containing protein</fullName>
    </recommendedName>
</protein>
<evidence type="ECO:0000256" key="6">
    <source>
        <dbReference type="SAM" id="Phobius"/>
    </source>
</evidence>
<evidence type="ECO:0000256" key="5">
    <source>
        <dbReference type="SAM" id="MobiDB-lite"/>
    </source>
</evidence>
<dbReference type="PRINTS" id="PR00249">
    <property type="entry name" value="GPCRSECRETIN"/>
</dbReference>
<dbReference type="PROSITE" id="PS50261">
    <property type="entry name" value="G_PROTEIN_RECEP_F2_4"/>
    <property type="match status" value="1"/>
</dbReference>
<dbReference type="PANTHER" id="PTHR45620">
    <property type="entry name" value="PDF RECEPTOR-LIKE PROTEIN-RELATED"/>
    <property type="match status" value="1"/>
</dbReference>
<dbReference type="AlphaFoldDB" id="A0A8C3XAB8"/>
<feature type="region of interest" description="Disordered" evidence="5">
    <location>
        <begin position="270"/>
        <end position="300"/>
    </location>
</feature>